<reference evidence="4" key="1">
    <citation type="submission" date="2018-05" db="EMBL/GenBank/DDBJ databases">
        <authorList>
            <person name="Lanie J.A."/>
            <person name="Ng W.-L."/>
            <person name="Kazmierczak K.M."/>
            <person name="Andrzejewski T.M."/>
            <person name="Davidsen T.M."/>
            <person name="Wayne K.J."/>
            <person name="Tettelin H."/>
            <person name="Glass J.I."/>
            <person name="Rusch D."/>
            <person name="Podicherti R."/>
            <person name="Tsui H.-C.T."/>
            <person name="Winkler M.E."/>
        </authorList>
    </citation>
    <scope>NUCLEOTIDE SEQUENCE</scope>
</reference>
<dbReference type="EMBL" id="UINC01006581">
    <property type="protein sequence ID" value="SVA28414.1"/>
    <property type="molecule type" value="Genomic_DNA"/>
</dbReference>
<evidence type="ECO:0000259" key="3">
    <source>
        <dbReference type="Pfam" id="PF01145"/>
    </source>
</evidence>
<feature type="region of interest" description="Disordered" evidence="1">
    <location>
        <begin position="1"/>
        <end position="23"/>
    </location>
</feature>
<evidence type="ECO:0000313" key="4">
    <source>
        <dbReference type="EMBL" id="SVA28414.1"/>
    </source>
</evidence>
<gene>
    <name evidence="4" type="ORF">METZ01_LOCUS81268</name>
</gene>
<organism evidence="4">
    <name type="scientific">marine metagenome</name>
    <dbReference type="NCBI Taxonomy" id="408172"/>
    <lineage>
        <taxon>unclassified sequences</taxon>
        <taxon>metagenomes</taxon>
        <taxon>ecological metagenomes</taxon>
    </lineage>
</organism>
<sequence>MSEDKKQTPAVESPEEPPPMGATEAVDDARTRALTEALQSSFKVVRVIMVILAVAFLGSGITKIDNNKRALHLRFGKYKDTLPPGLAWAWPYPIDEIVQIPVNKNRTITSDVGWRTEDEESPQPSMSFQPTYDGYTLTGDGNVLHVKAEMNFSLDENSDKTIKRYEFGFSDVTRFLGSILDNAVYHASAGRSALEAYTLQSDLRNAIERRVKKRIGEIDSDLRIKINSLTLDVTVPLDVKTAFDAFLKVQQESQQKVATAKADATSTLANALGQAKVIEGGGRTAANVLLSSVQAEAKAFDEQRPFYEDNPGLFEKRLVAETMQRVLTNAVDVFYLSGRQPRIWLNRTPERRKLEEGQVP</sequence>
<keyword evidence="2" id="KW-0472">Membrane</keyword>
<keyword evidence="2" id="KW-0812">Transmembrane</keyword>
<feature type="domain" description="Band 7" evidence="3">
    <location>
        <begin position="63"/>
        <end position="264"/>
    </location>
</feature>
<dbReference type="InterPro" id="IPR001107">
    <property type="entry name" value="Band_7"/>
</dbReference>
<evidence type="ECO:0000256" key="2">
    <source>
        <dbReference type="SAM" id="Phobius"/>
    </source>
</evidence>
<keyword evidence="2" id="KW-1133">Transmembrane helix</keyword>
<accession>A0A381UKC2</accession>
<feature type="transmembrane region" description="Helical" evidence="2">
    <location>
        <begin position="44"/>
        <end position="64"/>
    </location>
</feature>
<name>A0A381UKC2_9ZZZZ</name>
<evidence type="ECO:0000256" key="1">
    <source>
        <dbReference type="SAM" id="MobiDB-lite"/>
    </source>
</evidence>
<dbReference type="AlphaFoldDB" id="A0A381UKC2"/>
<protein>
    <recommendedName>
        <fullName evidence="3">Band 7 domain-containing protein</fullName>
    </recommendedName>
</protein>
<proteinExistence type="predicted"/>
<dbReference type="Pfam" id="PF01145">
    <property type="entry name" value="Band_7"/>
    <property type="match status" value="1"/>
</dbReference>